<dbReference type="Gene3D" id="1.10.260.40">
    <property type="entry name" value="lambda repressor-like DNA-binding domains"/>
    <property type="match status" value="1"/>
</dbReference>
<organism evidence="2 3">
    <name type="scientific">Frondihabitans cladoniiphilus</name>
    <dbReference type="NCBI Taxonomy" id="715785"/>
    <lineage>
        <taxon>Bacteria</taxon>
        <taxon>Bacillati</taxon>
        <taxon>Actinomycetota</taxon>
        <taxon>Actinomycetes</taxon>
        <taxon>Micrococcales</taxon>
        <taxon>Microbacteriaceae</taxon>
        <taxon>Frondihabitans</taxon>
    </lineage>
</organism>
<proteinExistence type="predicted"/>
<dbReference type="InterPro" id="IPR001387">
    <property type="entry name" value="Cro/C1-type_HTH"/>
</dbReference>
<sequence length="87" mass="9523">MTQTNWFRSRTPASLGSAIKELREAAGETQAQFARAIGSSRATVSRLERGESVTSDVLFHALARVRHEFAVIPRGSRLRVEAADAPN</sequence>
<dbReference type="SUPFAM" id="SSF47413">
    <property type="entry name" value="lambda repressor-like DNA-binding domains"/>
    <property type="match status" value="1"/>
</dbReference>
<evidence type="ECO:0000313" key="3">
    <source>
        <dbReference type="Proteomes" id="UP001501295"/>
    </source>
</evidence>
<evidence type="ECO:0000259" key="1">
    <source>
        <dbReference type="PROSITE" id="PS50943"/>
    </source>
</evidence>
<dbReference type="RefSeq" id="WP_425556935.1">
    <property type="nucleotide sequence ID" value="NZ_BAABLM010000002.1"/>
</dbReference>
<dbReference type="InterPro" id="IPR010982">
    <property type="entry name" value="Lambda_DNA-bd_dom_sf"/>
</dbReference>
<name>A0ABP8VTM5_9MICO</name>
<keyword evidence="3" id="KW-1185">Reference proteome</keyword>
<dbReference type="EMBL" id="BAABLM010000002">
    <property type="protein sequence ID" value="GAA4671182.1"/>
    <property type="molecule type" value="Genomic_DNA"/>
</dbReference>
<reference evidence="3" key="1">
    <citation type="journal article" date="2019" name="Int. J. Syst. Evol. Microbiol.">
        <title>The Global Catalogue of Microorganisms (GCM) 10K type strain sequencing project: providing services to taxonomists for standard genome sequencing and annotation.</title>
        <authorList>
            <consortium name="The Broad Institute Genomics Platform"/>
            <consortium name="The Broad Institute Genome Sequencing Center for Infectious Disease"/>
            <person name="Wu L."/>
            <person name="Ma J."/>
        </authorList>
    </citation>
    <scope>NUCLEOTIDE SEQUENCE [LARGE SCALE GENOMIC DNA]</scope>
    <source>
        <strain evidence="3">JCM 18956</strain>
    </source>
</reference>
<protein>
    <recommendedName>
        <fullName evidence="1">HTH cro/C1-type domain-containing protein</fullName>
    </recommendedName>
</protein>
<feature type="domain" description="HTH cro/C1-type" evidence="1">
    <location>
        <begin position="19"/>
        <end position="59"/>
    </location>
</feature>
<dbReference type="PROSITE" id="PS50943">
    <property type="entry name" value="HTH_CROC1"/>
    <property type="match status" value="1"/>
</dbReference>
<dbReference type="SMART" id="SM00530">
    <property type="entry name" value="HTH_XRE"/>
    <property type="match status" value="1"/>
</dbReference>
<dbReference type="Pfam" id="PF13560">
    <property type="entry name" value="HTH_31"/>
    <property type="match status" value="1"/>
</dbReference>
<comment type="caution">
    <text evidence="2">The sequence shown here is derived from an EMBL/GenBank/DDBJ whole genome shotgun (WGS) entry which is preliminary data.</text>
</comment>
<dbReference type="CDD" id="cd00093">
    <property type="entry name" value="HTH_XRE"/>
    <property type="match status" value="1"/>
</dbReference>
<gene>
    <name evidence="2" type="ORF">GCM10025780_13540</name>
</gene>
<evidence type="ECO:0000313" key="2">
    <source>
        <dbReference type="EMBL" id="GAA4671182.1"/>
    </source>
</evidence>
<accession>A0ABP8VTM5</accession>
<dbReference type="Proteomes" id="UP001501295">
    <property type="component" value="Unassembled WGS sequence"/>
</dbReference>